<dbReference type="GO" id="GO:0004053">
    <property type="term" value="F:arginase activity"/>
    <property type="evidence" value="ECO:0007669"/>
    <property type="project" value="TreeGrafter"/>
</dbReference>
<dbReference type="GO" id="GO:0030145">
    <property type="term" value="F:manganese ion binding"/>
    <property type="evidence" value="ECO:0007669"/>
    <property type="project" value="TreeGrafter"/>
</dbReference>
<comment type="caution">
    <text evidence="5">The sequence shown here is derived from an EMBL/GenBank/DDBJ whole genome shotgun (WGS) entry which is preliminary data.</text>
</comment>
<dbReference type="PROSITE" id="PS51409">
    <property type="entry name" value="ARGINASE_2"/>
    <property type="match status" value="1"/>
</dbReference>
<evidence type="ECO:0000256" key="1">
    <source>
        <dbReference type="ARBA" id="ARBA00022723"/>
    </source>
</evidence>
<accession>A0A1F8GAT6</accession>
<dbReference type="Pfam" id="PF00491">
    <property type="entry name" value="Arginase"/>
    <property type="match status" value="1"/>
</dbReference>
<dbReference type="PRINTS" id="PR00116">
    <property type="entry name" value="ARGINASE"/>
</dbReference>
<name>A0A1F8GAT6_9BACT</name>
<comment type="similarity">
    <text evidence="4">Belongs to the arginase family.</text>
</comment>
<dbReference type="PANTHER" id="PTHR43782">
    <property type="entry name" value="ARGINASE"/>
    <property type="match status" value="1"/>
</dbReference>
<organism evidence="5 6">
    <name type="scientific">Candidatus Yanofskybacteria bacterium RIFCSPLOWO2_01_FULL_42_49</name>
    <dbReference type="NCBI Taxonomy" id="1802694"/>
    <lineage>
        <taxon>Bacteria</taxon>
        <taxon>Candidatus Yanofskyibacteriota</taxon>
    </lineage>
</organism>
<dbReference type="Gene3D" id="3.40.800.10">
    <property type="entry name" value="Ureohydrolase domain"/>
    <property type="match status" value="1"/>
</dbReference>
<keyword evidence="2" id="KW-0378">Hydrolase</keyword>
<dbReference type="STRING" id="1802694.A2918_01895"/>
<dbReference type="SUPFAM" id="SSF52768">
    <property type="entry name" value="Arginase/deacetylase"/>
    <property type="match status" value="1"/>
</dbReference>
<evidence type="ECO:0000313" key="5">
    <source>
        <dbReference type="EMBL" id="OGN22494.1"/>
    </source>
</evidence>
<evidence type="ECO:0000256" key="4">
    <source>
        <dbReference type="PROSITE-ProRule" id="PRU00742"/>
    </source>
</evidence>
<dbReference type="EMBL" id="MGKI01000011">
    <property type="protein sequence ID" value="OGN22494.1"/>
    <property type="molecule type" value="Genomic_DNA"/>
</dbReference>
<evidence type="ECO:0008006" key="7">
    <source>
        <dbReference type="Google" id="ProtNLM"/>
    </source>
</evidence>
<dbReference type="InterPro" id="IPR006035">
    <property type="entry name" value="Ureohydrolase"/>
</dbReference>
<evidence type="ECO:0000256" key="3">
    <source>
        <dbReference type="ARBA" id="ARBA00023211"/>
    </source>
</evidence>
<dbReference type="AlphaFoldDB" id="A0A1F8GAT6"/>
<dbReference type="GO" id="GO:0005829">
    <property type="term" value="C:cytosol"/>
    <property type="evidence" value="ECO:0007669"/>
    <property type="project" value="TreeGrafter"/>
</dbReference>
<evidence type="ECO:0000256" key="2">
    <source>
        <dbReference type="ARBA" id="ARBA00022801"/>
    </source>
</evidence>
<keyword evidence="3" id="KW-0464">Manganese</keyword>
<dbReference type="InterPro" id="IPR023696">
    <property type="entry name" value="Ureohydrolase_dom_sf"/>
</dbReference>
<dbReference type="Proteomes" id="UP000178227">
    <property type="component" value="Unassembled WGS sequence"/>
</dbReference>
<reference evidence="5 6" key="1">
    <citation type="journal article" date="2016" name="Nat. Commun.">
        <title>Thousands of microbial genomes shed light on interconnected biogeochemical processes in an aquifer system.</title>
        <authorList>
            <person name="Anantharaman K."/>
            <person name="Brown C.T."/>
            <person name="Hug L.A."/>
            <person name="Sharon I."/>
            <person name="Castelle C.J."/>
            <person name="Probst A.J."/>
            <person name="Thomas B.C."/>
            <person name="Singh A."/>
            <person name="Wilkins M.J."/>
            <person name="Karaoz U."/>
            <person name="Brodie E.L."/>
            <person name="Williams K.H."/>
            <person name="Hubbard S.S."/>
            <person name="Banfield J.F."/>
        </authorList>
    </citation>
    <scope>NUCLEOTIDE SEQUENCE [LARGE SCALE GENOMIC DNA]</scope>
</reference>
<sequence length="308" mass="34522">MFVHTLFNKSAKLKGMRVLHFFKAKSRFGISNPHKLQEDVDIGVENGPDAVLTRDFLTKFSQCYINEYVFPEPEKVHPKQFNKILGERLNDFRRFINSHIKCGQTQVVIGGDHSVTLPSILAVKDRVGSLKNLGYIQFDSHGDMNLKASSPTGNFHGMYMRPLVARFDIRDVERSVSEKLPVGNIMYVGNLDLDKGEAELFAKKKIKNIDRGALLGGKRNVIKNFKNFISSFEYLHVSFDIDVLDKTEASATGIPSEHGLKLGDIGELLNVIGRHPNLSFDLTEVNPLKSGRNKTIQSAHKILIASLS</sequence>
<dbReference type="PANTHER" id="PTHR43782:SF3">
    <property type="entry name" value="ARGINASE"/>
    <property type="match status" value="1"/>
</dbReference>
<evidence type="ECO:0000313" key="6">
    <source>
        <dbReference type="Proteomes" id="UP000178227"/>
    </source>
</evidence>
<gene>
    <name evidence="5" type="ORF">A2918_01895</name>
</gene>
<proteinExistence type="inferred from homology"/>
<protein>
    <recommendedName>
        <fullName evidence="7">Arginase</fullName>
    </recommendedName>
</protein>
<keyword evidence="1" id="KW-0479">Metal-binding</keyword>